<dbReference type="EMBL" id="BMKB01000001">
    <property type="protein sequence ID" value="GGA41764.1"/>
    <property type="molecule type" value="Genomic_DNA"/>
</dbReference>
<dbReference type="CDD" id="cd04301">
    <property type="entry name" value="NAT_SF"/>
    <property type="match status" value="1"/>
</dbReference>
<evidence type="ECO:0000313" key="5">
    <source>
        <dbReference type="Proteomes" id="UP000596977"/>
    </source>
</evidence>
<feature type="domain" description="N-acetyltransferase" evidence="3">
    <location>
        <begin position="1"/>
        <end position="163"/>
    </location>
</feature>
<dbReference type="SUPFAM" id="SSF55729">
    <property type="entry name" value="Acyl-CoA N-acyltransferases (Nat)"/>
    <property type="match status" value="1"/>
</dbReference>
<dbReference type="GO" id="GO:0016747">
    <property type="term" value="F:acyltransferase activity, transferring groups other than amino-acyl groups"/>
    <property type="evidence" value="ECO:0007669"/>
    <property type="project" value="InterPro"/>
</dbReference>
<dbReference type="AlphaFoldDB" id="A0A916VVT1"/>
<dbReference type="PANTHER" id="PTHR43072">
    <property type="entry name" value="N-ACETYLTRANSFERASE"/>
    <property type="match status" value="1"/>
</dbReference>
<gene>
    <name evidence="4" type="ORF">GCM10011499_09270</name>
</gene>
<evidence type="ECO:0000256" key="1">
    <source>
        <dbReference type="ARBA" id="ARBA00022679"/>
    </source>
</evidence>
<dbReference type="Pfam" id="PF00583">
    <property type="entry name" value="Acetyltransf_1"/>
    <property type="match status" value="1"/>
</dbReference>
<evidence type="ECO:0000313" key="4">
    <source>
        <dbReference type="EMBL" id="GGA41764.1"/>
    </source>
</evidence>
<name>A0A916VVT1_9HYPH</name>
<dbReference type="Gene3D" id="3.40.630.30">
    <property type="match status" value="1"/>
</dbReference>
<dbReference type="PANTHER" id="PTHR43072:SF23">
    <property type="entry name" value="UPF0039 PROTEIN C11D3.02C"/>
    <property type="match status" value="1"/>
</dbReference>
<organism evidence="4 5">
    <name type="scientific">Pelagibacterium lentulum</name>
    <dbReference type="NCBI Taxonomy" id="2029865"/>
    <lineage>
        <taxon>Bacteria</taxon>
        <taxon>Pseudomonadati</taxon>
        <taxon>Pseudomonadota</taxon>
        <taxon>Alphaproteobacteria</taxon>
        <taxon>Hyphomicrobiales</taxon>
        <taxon>Devosiaceae</taxon>
        <taxon>Pelagibacterium</taxon>
    </lineage>
</organism>
<protein>
    <submittedName>
        <fullName evidence="4">Phosphinothricin acetyltransferase</fullName>
    </submittedName>
</protein>
<reference evidence="4 5" key="1">
    <citation type="journal article" date="2014" name="Int. J. Syst. Evol. Microbiol.">
        <title>Complete genome sequence of Corynebacterium casei LMG S-19264T (=DSM 44701T), isolated from a smear-ripened cheese.</title>
        <authorList>
            <consortium name="US DOE Joint Genome Institute (JGI-PGF)"/>
            <person name="Walter F."/>
            <person name="Albersmeier A."/>
            <person name="Kalinowski J."/>
            <person name="Ruckert C."/>
        </authorList>
    </citation>
    <scope>NUCLEOTIDE SEQUENCE [LARGE SCALE GENOMIC DNA]</scope>
    <source>
        <strain evidence="4 5">CGMCC 1.15896</strain>
    </source>
</reference>
<accession>A0A916VVT1</accession>
<dbReference type="OrthoDB" id="5459937at2"/>
<evidence type="ECO:0000256" key="2">
    <source>
        <dbReference type="ARBA" id="ARBA00023315"/>
    </source>
</evidence>
<dbReference type="Proteomes" id="UP000596977">
    <property type="component" value="Unassembled WGS sequence"/>
</dbReference>
<keyword evidence="5" id="KW-1185">Reference proteome</keyword>
<comment type="caution">
    <text evidence="4">The sequence shown here is derived from an EMBL/GenBank/DDBJ whole genome shotgun (WGS) entry which is preliminary data.</text>
</comment>
<keyword evidence="2" id="KW-0012">Acyltransferase</keyword>
<sequence>MLVRPATEADLPQILDIHNDAIRRLDAIWTEAEETLQDRRAWLKDREANGYGVFVAVEGDAVLGHASYGSYRSRAGYRKTVEHSIYLRDEAQGKGVGRALMQAMIDDAKAKGFHLMVAVIDAANTGSIAFHQRFGFIHAGHLPQAGFKHGRWLDQVNMALLLNDDPAPPKGY</sequence>
<evidence type="ECO:0000259" key="3">
    <source>
        <dbReference type="PROSITE" id="PS51186"/>
    </source>
</evidence>
<dbReference type="InterPro" id="IPR016181">
    <property type="entry name" value="Acyl_CoA_acyltransferase"/>
</dbReference>
<dbReference type="PROSITE" id="PS51186">
    <property type="entry name" value="GNAT"/>
    <property type="match status" value="1"/>
</dbReference>
<keyword evidence="1" id="KW-0808">Transferase</keyword>
<dbReference type="RefSeq" id="WP_127073073.1">
    <property type="nucleotide sequence ID" value="NZ_BMKB01000001.1"/>
</dbReference>
<dbReference type="InterPro" id="IPR000182">
    <property type="entry name" value="GNAT_dom"/>
</dbReference>
<proteinExistence type="predicted"/>